<keyword evidence="3" id="KW-0413">Isomerase</keyword>
<reference evidence="6" key="1">
    <citation type="journal article" date="2015" name="Nature">
        <title>Complex archaea that bridge the gap between prokaryotes and eukaryotes.</title>
        <authorList>
            <person name="Spang A."/>
            <person name="Saw J.H."/>
            <person name="Jorgensen S.L."/>
            <person name="Zaremba-Niedzwiedzka K."/>
            <person name="Martijn J."/>
            <person name="Lind A.E."/>
            <person name="van Eijk R."/>
            <person name="Schleper C."/>
            <person name="Guy L."/>
            <person name="Ettema T.J."/>
        </authorList>
    </citation>
    <scope>NUCLEOTIDE SEQUENCE</scope>
</reference>
<dbReference type="GO" id="GO:0006400">
    <property type="term" value="P:tRNA modification"/>
    <property type="evidence" value="ECO:0007669"/>
    <property type="project" value="TreeGrafter"/>
</dbReference>
<accession>A0A0F9GCB0</accession>
<keyword evidence="2" id="KW-0819">tRNA processing</keyword>
<evidence type="ECO:0000259" key="5">
    <source>
        <dbReference type="Pfam" id="PF16198"/>
    </source>
</evidence>
<dbReference type="EMBL" id="LAZR01018424">
    <property type="protein sequence ID" value="KKL96469.1"/>
    <property type="molecule type" value="Genomic_DNA"/>
</dbReference>
<dbReference type="PANTHER" id="PTHR13767:SF2">
    <property type="entry name" value="PSEUDOURIDYLATE SYNTHASE TRUB1"/>
    <property type="match status" value="1"/>
</dbReference>
<comment type="caution">
    <text evidence="6">The sequence shown here is derived from an EMBL/GenBank/DDBJ whole genome shotgun (WGS) entry which is preliminary data.</text>
</comment>
<name>A0A0F9GCB0_9ZZZZ</name>
<dbReference type="EC" id="5.4.99.25" evidence="1"/>
<dbReference type="InterPro" id="IPR020103">
    <property type="entry name" value="PsdUridine_synth_cat_dom_sf"/>
</dbReference>
<feature type="domain" description="tRNA pseudouridylate synthase B C-terminal" evidence="5">
    <location>
        <begin position="177"/>
        <end position="210"/>
    </location>
</feature>
<organism evidence="6">
    <name type="scientific">marine sediment metagenome</name>
    <dbReference type="NCBI Taxonomy" id="412755"/>
    <lineage>
        <taxon>unclassified sequences</taxon>
        <taxon>metagenomes</taxon>
        <taxon>ecological metagenomes</taxon>
    </lineage>
</organism>
<feature type="domain" description="Pseudouridine synthase II N-terminal" evidence="4">
    <location>
        <begin position="29"/>
        <end position="176"/>
    </location>
</feature>
<dbReference type="AlphaFoldDB" id="A0A0F9GCB0"/>
<dbReference type="PANTHER" id="PTHR13767">
    <property type="entry name" value="TRNA-PSEUDOURIDINE SYNTHASE"/>
    <property type="match status" value="1"/>
</dbReference>
<dbReference type="Pfam" id="PF01509">
    <property type="entry name" value="TruB_N"/>
    <property type="match status" value="1"/>
</dbReference>
<dbReference type="Gene3D" id="3.30.2350.10">
    <property type="entry name" value="Pseudouridine synthase"/>
    <property type="match status" value="1"/>
</dbReference>
<dbReference type="NCBIfam" id="TIGR00431">
    <property type="entry name" value="TruB"/>
    <property type="match status" value="1"/>
</dbReference>
<dbReference type="GO" id="GO:1990481">
    <property type="term" value="P:mRNA pseudouridine synthesis"/>
    <property type="evidence" value="ECO:0007669"/>
    <property type="project" value="TreeGrafter"/>
</dbReference>
<dbReference type="InterPro" id="IPR014780">
    <property type="entry name" value="tRNA_psdUridine_synth_TruB"/>
</dbReference>
<evidence type="ECO:0000256" key="3">
    <source>
        <dbReference type="ARBA" id="ARBA00023235"/>
    </source>
</evidence>
<proteinExistence type="inferred from homology"/>
<gene>
    <name evidence="6" type="ORF">LCGC14_1844160</name>
</gene>
<dbReference type="SUPFAM" id="SSF55120">
    <property type="entry name" value="Pseudouridine synthase"/>
    <property type="match status" value="1"/>
</dbReference>
<dbReference type="InterPro" id="IPR032819">
    <property type="entry name" value="TruB_C"/>
</dbReference>
<dbReference type="HAMAP" id="MF_01080">
    <property type="entry name" value="TruB_bact"/>
    <property type="match status" value="1"/>
</dbReference>
<dbReference type="Pfam" id="PF16198">
    <property type="entry name" value="TruB_C_2"/>
    <property type="match status" value="1"/>
</dbReference>
<dbReference type="CDD" id="cd02573">
    <property type="entry name" value="PseudoU_synth_EcTruB"/>
    <property type="match status" value="1"/>
</dbReference>
<evidence type="ECO:0000256" key="1">
    <source>
        <dbReference type="ARBA" id="ARBA00012787"/>
    </source>
</evidence>
<evidence type="ECO:0000256" key="2">
    <source>
        <dbReference type="ARBA" id="ARBA00022694"/>
    </source>
</evidence>
<dbReference type="GO" id="GO:0003723">
    <property type="term" value="F:RNA binding"/>
    <property type="evidence" value="ECO:0007669"/>
    <property type="project" value="InterPro"/>
</dbReference>
<protein>
    <recommendedName>
        <fullName evidence="1">tRNA pseudouridine(55) synthase</fullName>
        <ecNumber evidence="1">5.4.99.25</ecNumber>
    </recommendedName>
</protein>
<evidence type="ECO:0000259" key="4">
    <source>
        <dbReference type="Pfam" id="PF01509"/>
    </source>
</evidence>
<evidence type="ECO:0000313" key="6">
    <source>
        <dbReference type="EMBL" id="KKL96469.1"/>
    </source>
</evidence>
<dbReference type="GO" id="GO:0160148">
    <property type="term" value="F:tRNA pseudouridine(55) synthase activity"/>
    <property type="evidence" value="ECO:0007669"/>
    <property type="project" value="UniProtKB-EC"/>
</dbReference>
<sequence>MSAMNENFGILLVNKSKNKTSFSLVSLLRKLTKIKKIGHAGTLDPFATGLMIMLIGKEYTQKSSNFITFDKTYVCRLHLGYTTKTFDTEAEKVFHSKKEPTIQEVEEVLKEFQGDIEQTPPMFSAKKVNGQRLYKLARQGLSIKREKIKINVKTTLLSFEYPYIDLEITCSKGTYIRTIANDIGEKLKTGAYLITLTRTRCGPYFLKDATPQENLDENVNLSGLLIK</sequence>
<dbReference type="InterPro" id="IPR002501">
    <property type="entry name" value="PsdUridine_synth_N"/>
</dbReference>